<accession>A0A1A9W130</accession>
<dbReference type="AlphaFoldDB" id="A0A1A9W130"/>
<reference evidence="2" key="1">
    <citation type="submission" date="2014-03" db="EMBL/GenBank/DDBJ databases">
        <authorList>
            <person name="Aksoy S."/>
            <person name="Warren W."/>
            <person name="Wilson R.K."/>
        </authorList>
    </citation>
    <scope>NUCLEOTIDE SEQUENCE [LARGE SCALE GENOMIC DNA]</scope>
    <source>
        <strain evidence="2">IAEA</strain>
    </source>
</reference>
<sequence length="148" mass="16402">MAALMKLQSKTAQERQEEKRLDILLEPALPGSTTTIFGGLKSQKALLSTLQPDQLGIKRKLIEIIESNDTNKPQLNDQIVQNSNFVPQQLLNNREENTPIEKSTSLCNNFERNAEASKVELFDLPKSLALVCDYASSNSHSSSGNDSE</sequence>
<organism evidence="1 2">
    <name type="scientific">Glossina brevipalpis</name>
    <dbReference type="NCBI Taxonomy" id="37001"/>
    <lineage>
        <taxon>Eukaryota</taxon>
        <taxon>Metazoa</taxon>
        <taxon>Ecdysozoa</taxon>
        <taxon>Arthropoda</taxon>
        <taxon>Hexapoda</taxon>
        <taxon>Insecta</taxon>
        <taxon>Pterygota</taxon>
        <taxon>Neoptera</taxon>
        <taxon>Endopterygota</taxon>
        <taxon>Diptera</taxon>
        <taxon>Brachycera</taxon>
        <taxon>Muscomorpha</taxon>
        <taxon>Hippoboscoidea</taxon>
        <taxon>Glossinidae</taxon>
        <taxon>Glossina</taxon>
    </lineage>
</organism>
<evidence type="ECO:0000313" key="1">
    <source>
        <dbReference type="EnsemblMetazoa" id="GBRI002455-PA"/>
    </source>
</evidence>
<dbReference type="Proteomes" id="UP000091820">
    <property type="component" value="Unassembled WGS sequence"/>
</dbReference>
<proteinExistence type="predicted"/>
<protein>
    <submittedName>
        <fullName evidence="1">Uncharacterized protein</fullName>
    </submittedName>
</protein>
<evidence type="ECO:0000313" key="2">
    <source>
        <dbReference type="Proteomes" id="UP000091820"/>
    </source>
</evidence>
<dbReference type="STRING" id="37001.A0A1A9W130"/>
<dbReference type="EnsemblMetazoa" id="GBRI002455-RA">
    <property type="protein sequence ID" value="GBRI002455-PA"/>
    <property type="gene ID" value="GBRI002455"/>
</dbReference>
<reference evidence="1" key="2">
    <citation type="submission" date="2020-05" db="UniProtKB">
        <authorList>
            <consortium name="EnsemblMetazoa"/>
        </authorList>
    </citation>
    <scope>IDENTIFICATION</scope>
    <source>
        <strain evidence="1">IAEA</strain>
    </source>
</reference>
<dbReference type="VEuPathDB" id="VectorBase:GBRI002455"/>
<keyword evidence="2" id="KW-1185">Reference proteome</keyword>
<name>A0A1A9W130_9MUSC</name>